<dbReference type="Pfam" id="PF13561">
    <property type="entry name" value="adh_short_C2"/>
    <property type="match status" value="1"/>
</dbReference>
<dbReference type="PANTHER" id="PTHR42760">
    <property type="entry name" value="SHORT-CHAIN DEHYDROGENASES/REDUCTASES FAMILY MEMBER"/>
    <property type="match status" value="1"/>
</dbReference>
<dbReference type="GO" id="GO:0016616">
    <property type="term" value="F:oxidoreductase activity, acting on the CH-OH group of donors, NAD or NADP as acceptor"/>
    <property type="evidence" value="ECO:0007669"/>
    <property type="project" value="TreeGrafter"/>
</dbReference>
<gene>
    <name evidence="2" type="ORF">IC621_18975</name>
</gene>
<dbReference type="SUPFAM" id="SSF51735">
    <property type="entry name" value="NAD(P)-binding Rossmann-fold domains"/>
    <property type="match status" value="1"/>
</dbReference>
<dbReference type="InterPro" id="IPR036291">
    <property type="entry name" value="NAD(P)-bd_dom_sf"/>
</dbReference>
<accession>A0A926RZI9</accession>
<evidence type="ECO:0000313" key="2">
    <source>
        <dbReference type="EMBL" id="MBD1382307.1"/>
    </source>
</evidence>
<evidence type="ECO:0000313" key="3">
    <source>
        <dbReference type="Proteomes" id="UP000626844"/>
    </source>
</evidence>
<reference evidence="2" key="1">
    <citation type="submission" date="2020-09" db="EMBL/GenBank/DDBJ databases">
        <title>A novel bacterium of genus Bacillus, isolated from South China Sea.</title>
        <authorList>
            <person name="Huang H."/>
            <person name="Mo K."/>
            <person name="Hu Y."/>
        </authorList>
    </citation>
    <scope>NUCLEOTIDE SEQUENCE</scope>
    <source>
        <strain evidence="2">IB182487</strain>
    </source>
</reference>
<comment type="caution">
    <text evidence="2">The sequence shown here is derived from an EMBL/GenBank/DDBJ whole genome shotgun (WGS) entry which is preliminary data.</text>
</comment>
<dbReference type="Gene3D" id="3.40.50.720">
    <property type="entry name" value="NAD(P)-binding Rossmann-like Domain"/>
    <property type="match status" value="1"/>
</dbReference>
<dbReference type="InterPro" id="IPR002347">
    <property type="entry name" value="SDR_fam"/>
</dbReference>
<keyword evidence="3" id="KW-1185">Reference proteome</keyword>
<organism evidence="2 3">
    <name type="scientific">Metabacillus arenae</name>
    <dbReference type="NCBI Taxonomy" id="2771434"/>
    <lineage>
        <taxon>Bacteria</taxon>
        <taxon>Bacillati</taxon>
        <taxon>Bacillota</taxon>
        <taxon>Bacilli</taxon>
        <taxon>Bacillales</taxon>
        <taxon>Bacillaceae</taxon>
        <taxon>Metabacillus</taxon>
    </lineage>
</organism>
<evidence type="ECO:0000256" key="1">
    <source>
        <dbReference type="ARBA" id="ARBA00006484"/>
    </source>
</evidence>
<comment type="similarity">
    <text evidence="1">Belongs to the short-chain dehydrogenases/reductases (SDR) family.</text>
</comment>
<name>A0A926RZI9_9BACI</name>
<proteinExistence type="inferred from homology"/>
<dbReference type="AlphaFoldDB" id="A0A926RZI9"/>
<sequence>MNELTVGNLFDWKEKNVIITGADNMVGTTLAHAFAFHQANVVLIDGNEESMLNIRSIITEMGRKCLTYGIDMTDEALVANAVVDVCEKLGTIDVLVNHTSKNIRKIETDTDKIFEIEPRGMLLIAHEVGQVMKEQGYGKIINTASDFLENGHQNLVSHITNYNGVLEMTKSLAREYVAFGVNVNAVGRSSISNKDNLSSNPSGLSTPKILIHQNVEPSDLVGAYLFLASSGADYITGQTLYVHDLNSPVENKVDLIL</sequence>
<dbReference type="RefSeq" id="WP_191160371.1">
    <property type="nucleotide sequence ID" value="NZ_JACXAI010000029.1"/>
</dbReference>
<dbReference type="Proteomes" id="UP000626844">
    <property type="component" value="Unassembled WGS sequence"/>
</dbReference>
<protein>
    <submittedName>
        <fullName evidence="2">SDR family oxidoreductase</fullName>
    </submittedName>
</protein>
<dbReference type="PRINTS" id="PR00081">
    <property type="entry name" value="GDHRDH"/>
</dbReference>
<dbReference type="EMBL" id="JACXAI010000029">
    <property type="protein sequence ID" value="MBD1382307.1"/>
    <property type="molecule type" value="Genomic_DNA"/>
</dbReference>